<dbReference type="PROSITE" id="PS00061">
    <property type="entry name" value="ADH_SHORT"/>
    <property type="match status" value="1"/>
</dbReference>
<evidence type="ECO:0000256" key="1">
    <source>
        <dbReference type="ARBA" id="ARBA00006484"/>
    </source>
</evidence>
<dbReference type="InterPro" id="IPR002347">
    <property type="entry name" value="SDR_fam"/>
</dbReference>
<gene>
    <name evidence="2" type="ORF">DFR38_106152</name>
</gene>
<dbReference type="InterPro" id="IPR020904">
    <property type="entry name" value="Sc_DH/Rdtase_CS"/>
</dbReference>
<dbReference type="InterPro" id="IPR050259">
    <property type="entry name" value="SDR"/>
</dbReference>
<evidence type="ECO:0000313" key="2">
    <source>
        <dbReference type="EMBL" id="PXX48775.1"/>
    </source>
</evidence>
<comment type="similarity">
    <text evidence="1">Belongs to the short-chain dehydrogenases/reductases (SDR) family.</text>
</comment>
<dbReference type="SUPFAM" id="SSF51735">
    <property type="entry name" value="NAD(P)-binding Rossmann-fold domains"/>
    <property type="match status" value="1"/>
</dbReference>
<evidence type="ECO:0000313" key="3">
    <source>
        <dbReference type="Proteomes" id="UP000248395"/>
    </source>
</evidence>
<dbReference type="Pfam" id="PF13561">
    <property type="entry name" value="adh_short_C2"/>
    <property type="match status" value="1"/>
</dbReference>
<dbReference type="RefSeq" id="WP_275576113.1">
    <property type="nucleotide sequence ID" value="NZ_QJKC01000006.1"/>
</dbReference>
<comment type="caution">
    <text evidence="2">The sequence shown here is derived from an EMBL/GenBank/DDBJ whole genome shotgun (WGS) entry which is preliminary data.</text>
</comment>
<name>A0A318JGZ4_9NEIS</name>
<dbReference type="AlphaFoldDB" id="A0A318JGZ4"/>
<dbReference type="Gene3D" id="3.40.50.720">
    <property type="entry name" value="NAD(P)-binding Rossmann-like Domain"/>
    <property type="match status" value="1"/>
</dbReference>
<reference evidence="2 3" key="1">
    <citation type="submission" date="2018-05" db="EMBL/GenBank/DDBJ databases">
        <title>Genomic Encyclopedia of Type Strains, Phase IV (KMG-IV): sequencing the most valuable type-strain genomes for metagenomic binning, comparative biology and taxonomic classification.</title>
        <authorList>
            <person name="Goeker M."/>
        </authorList>
    </citation>
    <scope>NUCLEOTIDE SEQUENCE [LARGE SCALE GENOMIC DNA]</scope>
    <source>
        <strain evidence="2 3">DSM 25134</strain>
    </source>
</reference>
<dbReference type="PRINTS" id="PR00081">
    <property type="entry name" value="GDHRDH"/>
</dbReference>
<sequence length="253" mass="25565">MSVVVTGAAHGIGQAVAMRLAAEGRPLVLVDSDATGLAGTAKALPADVPHRLVTGSVAERATADAAAAAAHDLGGASGLSHNAGIQRYGSALDTTQDCWDEVIATNLSAAFLLSQALLPQLIVQRGAMVFMASVQGLASQRHVAAYTASKHGLIGLSKSIAVDFASQGVRANAVAPGAIDTPMLRDAIASAPSPAALRREIDAMHPLGRAGHASEVAELVAFLLSDRATFITGEVIRIDGGLLALIGGSPSQD</sequence>
<dbReference type="Proteomes" id="UP000248395">
    <property type="component" value="Unassembled WGS sequence"/>
</dbReference>
<organism evidence="2 3">
    <name type="scientific">Aquitalea magnusonii</name>
    <dbReference type="NCBI Taxonomy" id="332411"/>
    <lineage>
        <taxon>Bacteria</taxon>
        <taxon>Pseudomonadati</taxon>
        <taxon>Pseudomonadota</taxon>
        <taxon>Betaproteobacteria</taxon>
        <taxon>Neisseriales</taxon>
        <taxon>Chromobacteriaceae</taxon>
        <taxon>Aquitalea</taxon>
    </lineage>
</organism>
<accession>A0A318JGZ4</accession>
<dbReference type="FunFam" id="3.40.50.720:FF:000084">
    <property type="entry name" value="Short-chain dehydrogenase reductase"/>
    <property type="match status" value="1"/>
</dbReference>
<keyword evidence="3" id="KW-1185">Reference proteome</keyword>
<protein>
    <submittedName>
        <fullName evidence="2">NAD(P)-dependent dehydrogenase (Short-subunit alcohol dehydrogenase family)</fullName>
    </submittedName>
</protein>
<dbReference type="PANTHER" id="PTHR42879">
    <property type="entry name" value="3-OXOACYL-(ACYL-CARRIER-PROTEIN) REDUCTASE"/>
    <property type="match status" value="1"/>
</dbReference>
<proteinExistence type="inferred from homology"/>
<dbReference type="InterPro" id="IPR036291">
    <property type="entry name" value="NAD(P)-bd_dom_sf"/>
</dbReference>
<dbReference type="EMBL" id="QJKC01000006">
    <property type="protein sequence ID" value="PXX48775.1"/>
    <property type="molecule type" value="Genomic_DNA"/>
</dbReference>
<dbReference type="PRINTS" id="PR00080">
    <property type="entry name" value="SDRFAMILY"/>
</dbReference>
<dbReference type="GO" id="GO:0032787">
    <property type="term" value="P:monocarboxylic acid metabolic process"/>
    <property type="evidence" value="ECO:0007669"/>
    <property type="project" value="UniProtKB-ARBA"/>
</dbReference>
<dbReference type="PANTHER" id="PTHR42879:SF2">
    <property type="entry name" value="3-OXOACYL-[ACYL-CARRIER-PROTEIN] REDUCTASE FABG"/>
    <property type="match status" value="1"/>
</dbReference>